<dbReference type="Pfam" id="PF19054">
    <property type="entry name" value="DUF5753"/>
    <property type="match status" value="1"/>
</dbReference>
<dbReference type="Pfam" id="PF13560">
    <property type="entry name" value="HTH_31"/>
    <property type="match status" value="1"/>
</dbReference>
<organism evidence="2 3">
    <name type="scientific">Paractinoplanes aksuensis</name>
    <dbReference type="NCBI Taxonomy" id="2939490"/>
    <lineage>
        <taxon>Bacteria</taxon>
        <taxon>Bacillati</taxon>
        <taxon>Actinomycetota</taxon>
        <taxon>Actinomycetes</taxon>
        <taxon>Micromonosporales</taxon>
        <taxon>Micromonosporaceae</taxon>
        <taxon>Paractinoplanes</taxon>
    </lineage>
</organism>
<dbReference type="EMBL" id="JAMYJR010000041">
    <property type="protein sequence ID" value="MCO8275970.1"/>
    <property type="molecule type" value="Genomic_DNA"/>
</dbReference>
<comment type="caution">
    <text evidence="2">The sequence shown here is derived from an EMBL/GenBank/DDBJ whole genome shotgun (WGS) entry which is preliminary data.</text>
</comment>
<proteinExistence type="predicted"/>
<gene>
    <name evidence="2" type="ORF">M1L60_35870</name>
</gene>
<dbReference type="InterPro" id="IPR043917">
    <property type="entry name" value="DUF5753"/>
</dbReference>
<dbReference type="Gene3D" id="1.10.260.40">
    <property type="entry name" value="lambda repressor-like DNA-binding domains"/>
    <property type="match status" value="1"/>
</dbReference>
<dbReference type="RefSeq" id="WP_253242007.1">
    <property type="nucleotide sequence ID" value="NZ_JAMYJR010000041.1"/>
</dbReference>
<evidence type="ECO:0000313" key="2">
    <source>
        <dbReference type="EMBL" id="MCO8275970.1"/>
    </source>
</evidence>
<dbReference type="SMART" id="SM00530">
    <property type="entry name" value="HTH_XRE"/>
    <property type="match status" value="1"/>
</dbReference>
<keyword evidence="3" id="KW-1185">Reference proteome</keyword>
<dbReference type="InterPro" id="IPR010982">
    <property type="entry name" value="Lambda_DNA-bd_dom_sf"/>
</dbReference>
<protein>
    <submittedName>
        <fullName evidence="2">Helix-turn-helix transcriptional regulator</fullName>
    </submittedName>
</protein>
<evidence type="ECO:0000313" key="3">
    <source>
        <dbReference type="Proteomes" id="UP001523369"/>
    </source>
</evidence>
<dbReference type="CDD" id="cd00093">
    <property type="entry name" value="HTH_XRE"/>
    <property type="match status" value="1"/>
</dbReference>
<name>A0ABT1DYY3_9ACTN</name>
<dbReference type="SUPFAM" id="SSF47413">
    <property type="entry name" value="lambda repressor-like DNA-binding domains"/>
    <property type="match status" value="1"/>
</dbReference>
<evidence type="ECO:0000259" key="1">
    <source>
        <dbReference type="PROSITE" id="PS50943"/>
    </source>
</evidence>
<reference evidence="2 3" key="1">
    <citation type="submission" date="2022-06" db="EMBL/GenBank/DDBJ databases">
        <title>New Species of the Genus Actinoplanes, ActinopZanes ferrugineus.</title>
        <authorList>
            <person name="Ding P."/>
        </authorList>
    </citation>
    <scope>NUCLEOTIDE SEQUENCE [LARGE SCALE GENOMIC DNA]</scope>
    <source>
        <strain evidence="2 3">TRM88003</strain>
    </source>
</reference>
<sequence length="279" mass="31286">MGAALARWRKQRKMSGHALGKLVGLSQATVSRLENGVSSLDPQDVRRIAEALELPAAEIDRLVANAEHPSDQLVDWQATEPDLPARQQFVRQLETLGREVRTFQPAVVVGLLQTSEYARALLTPVETELAEDQLAASALAVSEAVSARMQRSQALYDRSRRFIFIMAETVLRNRVCAPVDMIGQIARLREVAELPNVSVRIIPEDARWPTAPYHGFEIMGEKSVLVDLFNTSLFSRGRRTVRNYRRVFDAYEALGTADIDPILDRHQKRYIRMLPGTAA</sequence>
<dbReference type="PROSITE" id="PS50943">
    <property type="entry name" value="HTH_CROC1"/>
    <property type="match status" value="1"/>
</dbReference>
<dbReference type="InterPro" id="IPR001387">
    <property type="entry name" value="Cro/C1-type_HTH"/>
</dbReference>
<feature type="domain" description="HTH cro/C1-type" evidence="1">
    <location>
        <begin position="5"/>
        <end position="59"/>
    </location>
</feature>
<dbReference type="Proteomes" id="UP001523369">
    <property type="component" value="Unassembled WGS sequence"/>
</dbReference>
<accession>A0ABT1DYY3</accession>